<dbReference type="InterPro" id="IPR036890">
    <property type="entry name" value="HATPase_C_sf"/>
</dbReference>
<keyword evidence="1" id="KW-0547">Nucleotide-binding</keyword>
<proteinExistence type="predicted"/>
<evidence type="ECO:0000313" key="2">
    <source>
        <dbReference type="Proteomes" id="UP000814074"/>
    </source>
</evidence>
<dbReference type="EMBL" id="WKDU01000066">
    <property type="protein sequence ID" value="MCF5156478.1"/>
    <property type="molecule type" value="Genomic_DNA"/>
</dbReference>
<evidence type="ECO:0000313" key="1">
    <source>
        <dbReference type="EMBL" id="MCF5156478.1"/>
    </source>
</evidence>
<comment type="caution">
    <text evidence="1">The sequence shown here is derived from an EMBL/GenBank/DDBJ whole genome shotgun (WGS) entry which is preliminary data.</text>
</comment>
<keyword evidence="2" id="KW-1185">Reference proteome</keyword>
<dbReference type="GO" id="GO:0005524">
    <property type="term" value="F:ATP binding"/>
    <property type="evidence" value="ECO:0007669"/>
    <property type="project" value="UniProtKB-KW"/>
</dbReference>
<accession>A0ABS9FYM5</accession>
<dbReference type="Pfam" id="PF13589">
    <property type="entry name" value="HATPase_c_3"/>
    <property type="match status" value="1"/>
</dbReference>
<dbReference type="SUPFAM" id="SSF55874">
    <property type="entry name" value="ATPase domain of HSP90 chaperone/DNA topoisomerase II/histidine kinase"/>
    <property type="match status" value="1"/>
</dbReference>
<dbReference type="RefSeq" id="WP_032902224.1">
    <property type="nucleotide sequence ID" value="NZ_JAEHTJ010000002.1"/>
</dbReference>
<dbReference type="Gene3D" id="3.30.565.10">
    <property type="entry name" value="Histidine kinase-like ATPase, C-terminal domain"/>
    <property type="match status" value="1"/>
</dbReference>
<sequence length="588" mass="66041">MQQANFQVDSRLATLLSQDYSTTEKALKELVDNAWDADAEEVVIELPEPLTNGPIVIRDDGNGMTRRELESHYLKIASDRRMRTNGRTSKKRRPIKGKKGIGKFAGLMSASVMRLTTMARGQQISFTLGIEDLESASDIEHLTLPLEVSECSFEDHGTCVTLTHLRQGLRYPSADRLRQELIMEYGRQKDFKIIINGKPLGIDDLEGEFTEVQGTFPDAGDATLRFAISKKKSGLRRPGITLMVEGKAVGKPSYFGLENSDEIPARLLRKLYGEVEADGLMDYVTAGWDSVIENSEAYLQIVTFVQANLVEAFRSTHGMEMRMAHARLQKAVAGRLEKLPQHKREFADRAIKKVLKKYYDEPAHKVQALAFVVLEAVERTEYRSIIEHLAEANRGDIVNLADALESFGLADMAVLVDQAKARLQFLDDLERLVRNEGCLESTVHKAIEVNLWILGAAFTIFSSNITLKRQIEELLKQKYSGALGTTRPDLLLNESLLGEFLLIEFKRPSHPLSFADYQQATRYRHELTGYSAKPIKILVIGGRIDGFPTRELEPGVSCLLFTDIISTARRQIEWQLQRAPGFPGALLM</sequence>
<organism evidence="1 2">
    <name type="scientific">Pseudomonas lactis</name>
    <dbReference type="NCBI Taxonomy" id="1615674"/>
    <lineage>
        <taxon>Bacteria</taxon>
        <taxon>Pseudomonadati</taxon>
        <taxon>Pseudomonadota</taxon>
        <taxon>Gammaproteobacteria</taxon>
        <taxon>Pseudomonadales</taxon>
        <taxon>Pseudomonadaceae</taxon>
        <taxon>Pseudomonas</taxon>
    </lineage>
</organism>
<keyword evidence="1" id="KW-0067">ATP-binding</keyword>
<protein>
    <submittedName>
        <fullName evidence="1">ATP-binding protein</fullName>
    </submittedName>
</protein>
<reference evidence="1 2" key="1">
    <citation type="submission" date="2019-11" db="EMBL/GenBank/DDBJ databases">
        <title>Epiphytic Pseudomonas syringae from cherry orchards.</title>
        <authorList>
            <person name="Hulin M.T."/>
        </authorList>
    </citation>
    <scope>NUCLEOTIDE SEQUENCE [LARGE SCALE GENOMIC DNA]</scope>
    <source>
        <strain evidence="1 2">PA-6-3B</strain>
    </source>
</reference>
<name>A0ABS9FYM5_9PSED</name>
<gene>
    <name evidence="1" type="ORF">GIW47_28215</name>
</gene>
<dbReference type="Proteomes" id="UP000814074">
    <property type="component" value="Unassembled WGS sequence"/>
</dbReference>